<keyword evidence="3" id="KW-1185">Reference proteome</keyword>
<dbReference type="InterPro" id="IPR000742">
    <property type="entry name" value="EGF"/>
</dbReference>
<feature type="domain" description="EGF-like" evidence="1">
    <location>
        <begin position="96"/>
        <end position="132"/>
    </location>
</feature>
<dbReference type="OrthoDB" id="504708at2759"/>
<proteinExistence type="predicted"/>
<name>A0A8J5V658_9HYME</name>
<comment type="caution">
    <text evidence="2">The sequence shown here is derived from an EMBL/GenBank/DDBJ whole genome shotgun (WGS) entry which is preliminary data.</text>
</comment>
<reference evidence="2" key="2">
    <citation type="submission" date="2021-04" db="EMBL/GenBank/DDBJ databases">
        <title>Genome-wide patterns of bracovirus chromosomal integration into multiple host tissues during parasitism.</title>
        <authorList>
            <person name="Chebbi M.A.C."/>
        </authorList>
    </citation>
    <scope>NUCLEOTIDE SEQUENCE</scope>
    <source>
        <tissue evidence="2">Whole body</tissue>
    </source>
</reference>
<evidence type="ECO:0000313" key="2">
    <source>
        <dbReference type="EMBL" id="KAG8033903.1"/>
    </source>
</evidence>
<reference evidence="2" key="1">
    <citation type="submission" date="2020-03" db="EMBL/GenBank/DDBJ databases">
        <authorList>
            <person name="Chebbi M.A."/>
            <person name="Drezen J.M."/>
        </authorList>
    </citation>
    <scope>NUCLEOTIDE SEQUENCE</scope>
    <source>
        <tissue evidence="2">Whole body</tissue>
    </source>
</reference>
<feature type="non-terminal residue" evidence="2">
    <location>
        <position position="1"/>
    </location>
</feature>
<dbReference type="AlphaFoldDB" id="A0A8J5V658"/>
<feature type="domain" description="EGF-like" evidence="1">
    <location>
        <begin position="179"/>
        <end position="214"/>
    </location>
</feature>
<feature type="domain" description="EGF-like" evidence="1">
    <location>
        <begin position="56"/>
        <end position="89"/>
    </location>
</feature>
<feature type="domain" description="EGF-like" evidence="1">
    <location>
        <begin position="303"/>
        <end position="337"/>
    </location>
</feature>
<sequence>TSEEIFWIAVAVNHLCSSDTDCVELKWSECSNQGVCTCRSNTIPVKDYCVPQLNVYCNLDSDCIVKNSKCIHNKCQCKKNYLLRFSECVTSYLFESCEENPDCDQIRFAECSITNKCDCKKNFIATDRRSCKPLLGEICIRNDDCQALNAECDNKECVCRKDYFEESTSSCIPTHLGQICKKNNDCKKIKNAECINMECICKSGYVSTDPNTCLLLLGRQCTNNSDCAPDNAICFGGLCDCEAYFIVKSEDKCLPTMLKKNCKNLLDCKDKKFSFCAENRICTCTFNYMTFNGTECEPLLRGECSNTHQCMVDNSICVDNRCQCMPDFSPSSHTHCIPSK</sequence>
<gene>
    <name evidence="2" type="ORF">G9C98_008384</name>
</gene>
<accession>A0A8J5V658</accession>
<organism evidence="2 3">
    <name type="scientific">Cotesia typhae</name>
    <dbReference type="NCBI Taxonomy" id="2053667"/>
    <lineage>
        <taxon>Eukaryota</taxon>
        <taxon>Metazoa</taxon>
        <taxon>Ecdysozoa</taxon>
        <taxon>Arthropoda</taxon>
        <taxon>Hexapoda</taxon>
        <taxon>Insecta</taxon>
        <taxon>Pterygota</taxon>
        <taxon>Neoptera</taxon>
        <taxon>Endopterygota</taxon>
        <taxon>Hymenoptera</taxon>
        <taxon>Apocrita</taxon>
        <taxon>Ichneumonoidea</taxon>
        <taxon>Braconidae</taxon>
        <taxon>Microgastrinae</taxon>
        <taxon>Cotesia</taxon>
    </lineage>
</organism>
<dbReference type="EMBL" id="JAAOIC020000072">
    <property type="protein sequence ID" value="KAG8033903.1"/>
    <property type="molecule type" value="Genomic_DNA"/>
</dbReference>
<evidence type="ECO:0000313" key="3">
    <source>
        <dbReference type="Proteomes" id="UP000729913"/>
    </source>
</evidence>
<dbReference type="PANTHER" id="PTHR39069:SF8">
    <property type="entry name" value="FI17111P1"/>
    <property type="match status" value="1"/>
</dbReference>
<dbReference type="SMART" id="SM00181">
    <property type="entry name" value="EGF"/>
    <property type="match status" value="5"/>
</dbReference>
<dbReference type="PANTHER" id="PTHR39069">
    <property type="entry name" value="ECDYSONE-INDUCIBLE GENE E1, ISOFORM A"/>
    <property type="match status" value="1"/>
</dbReference>
<dbReference type="Proteomes" id="UP000729913">
    <property type="component" value="Unassembled WGS sequence"/>
</dbReference>
<protein>
    <recommendedName>
        <fullName evidence="1">EGF-like domain-containing protein</fullName>
    </recommendedName>
</protein>
<evidence type="ECO:0000259" key="1">
    <source>
        <dbReference type="SMART" id="SM00181"/>
    </source>
</evidence>
<feature type="domain" description="EGF-like" evidence="1">
    <location>
        <begin position="220"/>
        <end position="254"/>
    </location>
</feature>